<dbReference type="RefSeq" id="WP_070735867.1">
    <property type="nucleotide sequence ID" value="NZ_MDZC01000101.1"/>
</dbReference>
<dbReference type="EMBL" id="MDZC01000101">
    <property type="protein sequence ID" value="OGX82385.1"/>
    <property type="molecule type" value="Genomic_DNA"/>
</dbReference>
<dbReference type="InterPro" id="IPR052707">
    <property type="entry name" value="OsmC_Ohr_Peroxiredoxin"/>
</dbReference>
<dbReference type="Gene3D" id="3.30.300.20">
    <property type="match status" value="1"/>
</dbReference>
<accession>A0A1G1SUV2</accession>
<dbReference type="InterPro" id="IPR015946">
    <property type="entry name" value="KH_dom-like_a/b"/>
</dbReference>
<dbReference type="SUPFAM" id="SSF82784">
    <property type="entry name" value="OsmC-like"/>
    <property type="match status" value="1"/>
</dbReference>
<dbReference type="OrthoDB" id="9807532at2"/>
<dbReference type="STRING" id="1908236.BEN48_05430"/>
<comment type="caution">
    <text evidence="1">The sequence shown here is derived from an EMBL/GenBank/DDBJ whole genome shotgun (WGS) entry which is preliminary data.</text>
</comment>
<evidence type="ECO:0000313" key="2">
    <source>
        <dbReference type="Proteomes" id="UP000177791"/>
    </source>
</evidence>
<keyword evidence="2" id="KW-1185">Reference proteome</keyword>
<dbReference type="PANTHER" id="PTHR42830:SF1">
    <property type="entry name" value="OSMOTICALLY INDUCIBLE FAMILY PROTEIN"/>
    <property type="match status" value="1"/>
</dbReference>
<dbReference type="GO" id="GO:0006979">
    <property type="term" value="P:response to oxidative stress"/>
    <property type="evidence" value="ECO:0007669"/>
    <property type="project" value="InterPro"/>
</dbReference>
<dbReference type="InterPro" id="IPR019904">
    <property type="entry name" value="Peroxiredoxin_OsmC"/>
</dbReference>
<dbReference type="GO" id="GO:0004601">
    <property type="term" value="F:peroxidase activity"/>
    <property type="evidence" value="ECO:0007669"/>
    <property type="project" value="InterPro"/>
</dbReference>
<dbReference type="Proteomes" id="UP000177791">
    <property type="component" value="Unassembled WGS sequence"/>
</dbReference>
<evidence type="ECO:0000313" key="1">
    <source>
        <dbReference type="EMBL" id="OGX82385.1"/>
    </source>
</evidence>
<dbReference type="InterPro" id="IPR003718">
    <property type="entry name" value="OsmC/Ohr_fam"/>
</dbReference>
<name>A0A1G1SUV2_9BACT</name>
<organism evidence="1 2">
    <name type="scientific">Hymenobacter glacialis</name>
    <dbReference type="NCBI Taxonomy" id="1908236"/>
    <lineage>
        <taxon>Bacteria</taxon>
        <taxon>Pseudomonadati</taxon>
        <taxon>Bacteroidota</taxon>
        <taxon>Cytophagia</taxon>
        <taxon>Cytophagales</taxon>
        <taxon>Hymenobacteraceae</taxon>
        <taxon>Hymenobacter</taxon>
    </lineage>
</organism>
<evidence type="ECO:0008006" key="3">
    <source>
        <dbReference type="Google" id="ProtNLM"/>
    </source>
</evidence>
<dbReference type="NCBIfam" id="TIGR03562">
    <property type="entry name" value="osmo_induc_OsmC"/>
    <property type="match status" value="1"/>
</dbReference>
<dbReference type="Pfam" id="PF02566">
    <property type="entry name" value="OsmC"/>
    <property type="match status" value="1"/>
</dbReference>
<gene>
    <name evidence="1" type="ORF">BEN48_05430</name>
</gene>
<dbReference type="PANTHER" id="PTHR42830">
    <property type="entry name" value="OSMOTICALLY INDUCIBLE FAMILY PROTEIN"/>
    <property type="match status" value="1"/>
</dbReference>
<dbReference type="AlphaFoldDB" id="A0A1G1SUV2"/>
<proteinExistence type="predicted"/>
<reference evidence="1 2" key="1">
    <citation type="submission" date="2016-08" db="EMBL/GenBank/DDBJ databases">
        <title>Hymenobacter coccineus sp. nov., Hymenobacter lapidarius sp. nov. and Hymenobacter glacialis sp. nov., isolated from Antarctic soil.</title>
        <authorList>
            <person name="Sedlacek I."/>
            <person name="Kralova S."/>
            <person name="Kyrova K."/>
            <person name="Maslanova I."/>
            <person name="Stankova E."/>
            <person name="Vrbovska V."/>
            <person name="Nemec M."/>
            <person name="Bartak M."/>
            <person name="Svec P."/>
            <person name="Busse H.-J."/>
            <person name="Pantucek R."/>
        </authorList>
    </citation>
    <scope>NUCLEOTIDE SEQUENCE [LARGE SCALE GENOMIC DNA]</scope>
    <source>
        <strain evidence="1 2">CCM 8648</strain>
    </source>
</reference>
<protein>
    <recommendedName>
        <fullName evidence="3">OsmC family peroxiredoxin</fullName>
    </recommendedName>
</protein>
<dbReference type="InterPro" id="IPR036102">
    <property type="entry name" value="OsmC/Ohrsf"/>
</dbReference>
<sequence length="144" mass="15191">MADHKGTAAWTGDIKGSGTLTTESGALNAPYSVGSRFEGKQGTNPEELIGAAHAGCYTMYLTGALTRNGYQVESITTSSTVTMNPNNGHPVIERIHVSTEGRVSGNNITAEDFQKHAEDAKANCPVSKALSAVPEMTLDAKFME</sequence>